<keyword evidence="4" id="KW-0805">Transcription regulation</keyword>
<dbReference type="RefSeq" id="XP_007834756.1">
    <property type="nucleotide sequence ID" value="XM_007836565.1"/>
</dbReference>
<dbReference type="Pfam" id="PF12829">
    <property type="entry name" value="Mhr1"/>
    <property type="match status" value="1"/>
</dbReference>
<dbReference type="Proteomes" id="UP000030651">
    <property type="component" value="Unassembled WGS sequence"/>
</dbReference>
<keyword evidence="6" id="KW-0804">Transcription</keyword>
<evidence type="ECO:0000256" key="4">
    <source>
        <dbReference type="ARBA" id="ARBA00023015"/>
    </source>
</evidence>
<dbReference type="OrthoDB" id="5333655at2759"/>
<dbReference type="AlphaFoldDB" id="W3X2Z9"/>
<dbReference type="InParanoid" id="W3X2Z9"/>
<dbReference type="PANTHER" id="PTHR28184">
    <property type="entry name" value="MITOCHONDRIAL HOMOLOGOUS RECOMBINATION PROTEIN 1"/>
    <property type="match status" value="1"/>
</dbReference>
<evidence type="ECO:0000256" key="8">
    <source>
        <dbReference type="ARBA" id="ARBA00035185"/>
    </source>
</evidence>
<comment type="similarity">
    <text evidence="2">Belongs to the mitochondrion-specific ribosomal protein mL67 family.</text>
</comment>
<evidence type="ECO:0000256" key="3">
    <source>
        <dbReference type="ARBA" id="ARBA00022980"/>
    </source>
</evidence>
<organism evidence="9 10">
    <name type="scientific">Pestalotiopsis fici (strain W106-1 / CGMCC3.15140)</name>
    <dbReference type="NCBI Taxonomy" id="1229662"/>
    <lineage>
        <taxon>Eukaryota</taxon>
        <taxon>Fungi</taxon>
        <taxon>Dikarya</taxon>
        <taxon>Ascomycota</taxon>
        <taxon>Pezizomycotina</taxon>
        <taxon>Sordariomycetes</taxon>
        <taxon>Xylariomycetidae</taxon>
        <taxon>Amphisphaeriales</taxon>
        <taxon>Sporocadaceae</taxon>
        <taxon>Pestalotiopsis</taxon>
    </lineage>
</organism>
<name>W3X2Z9_PESFW</name>
<dbReference type="InterPro" id="IPR024629">
    <property type="entry name" value="Ribosomal_mL67"/>
</dbReference>
<dbReference type="KEGG" id="pfy:PFICI_07984"/>
<keyword evidence="10" id="KW-1185">Reference proteome</keyword>
<gene>
    <name evidence="9" type="ORF">PFICI_07984</name>
</gene>
<evidence type="ECO:0000256" key="2">
    <source>
        <dbReference type="ARBA" id="ARBA00010741"/>
    </source>
</evidence>
<dbReference type="GO" id="GO:0003697">
    <property type="term" value="F:single-stranded DNA binding"/>
    <property type="evidence" value="ECO:0007669"/>
    <property type="project" value="InterPro"/>
</dbReference>
<keyword evidence="5" id="KW-0496">Mitochondrion</keyword>
<dbReference type="GO" id="GO:0005739">
    <property type="term" value="C:mitochondrion"/>
    <property type="evidence" value="ECO:0007669"/>
    <property type="project" value="UniProtKB-SubCell"/>
</dbReference>
<keyword evidence="3" id="KW-0689">Ribosomal protein</keyword>
<dbReference type="GO" id="GO:0005840">
    <property type="term" value="C:ribosome"/>
    <property type="evidence" value="ECO:0007669"/>
    <property type="project" value="UniProtKB-KW"/>
</dbReference>
<dbReference type="STRING" id="1229662.W3X2Z9"/>
<keyword evidence="7" id="KW-0687">Ribonucleoprotein</keyword>
<accession>W3X2Z9</accession>
<dbReference type="EMBL" id="KI912113">
    <property type="protein sequence ID" value="ETS80455.1"/>
    <property type="molecule type" value="Genomic_DNA"/>
</dbReference>
<evidence type="ECO:0000256" key="5">
    <source>
        <dbReference type="ARBA" id="ARBA00023128"/>
    </source>
</evidence>
<evidence type="ECO:0000313" key="9">
    <source>
        <dbReference type="EMBL" id="ETS80455.1"/>
    </source>
</evidence>
<evidence type="ECO:0000256" key="1">
    <source>
        <dbReference type="ARBA" id="ARBA00004173"/>
    </source>
</evidence>
<dbReference type="eggNOG" id="ENOG502S5F1">
    <property type="taxonomic scope" value="Eukaryota"/>
</dbReference>
<dbReference type="GO" id="GO:1990904">
    <property type="term" value="C:ribonucleoprotein complex"/>
    <property type="evidence" value="ECO:0007669"/>
    <property type="project" value="UniProtKB-KW"/>
</dbReference>
<dbReference type="GO" id="GO:0003735">
    <property type="term" value="F:structural constituent of ribosome"/>
    <property type="evidence" value="ECO:0007669"/>
    <property type="project" value="TreeGrafter"/>
</dbReference>
<dbReference type="GeneID" id="19272997"/>
<dbReference type="PANTHER" id="PTHR28184:SF1">
    <property type="entry name" value="LARGE RIBOSOMAL SUBUNIT PROTEIN ML67"/>
    <property type="match status" value="1"/>
</dbReference>
<evidence type="ECO:0000256" key="6">
    <source>
        <dbReference type="ARBA" id="ARBA00023163"/>
    </source>
</evidence>
<evidence type="ECO:0000313" key="10">
    <source>
        <dbReference type="Proteomes" id="UP000030651"/>
    </source>
</evidence>
<dbReference type="HOGENOM" id="CLU_052835_1_0_1"/>
<sequence>MNVNNSLRPLGALTAQLGRLSVGLSRTTIRAASTIETSPNAVEVDAKEAEKKARKAAKKAEKKQKPRIEPNFEPGHGEKIWLFSHLVDGLTVYSHSPVLKANKALRQLPFNGKKLKPSKMRKDYWRPMALIQFPEGMGHIGRSVFHIMREFRMQHDLAWSDKYLVHAKSHRTLTRLERGERLNTAQKPNAIADMAAVLGGLGRGNKMWLPVVEGVTDLVETSGATRTNEESGSTEALLRTTVFWADKLDKNFAQEWPANVSHYELSEAVGVPVTGTEEVTEIAPEELLASEEQPKKKSWFGA</sequence>
<proteinExistence type="inferred from homology"/>
<dbReference type="GO" id="GO:0000150">
    <property type="term" value="F:DNA strand exchange activity"/>
    <property type="evidence" value="ECO:0007669"/>
    <property type="project" value="InterPro"/>
</dbReference>
<comment type="subcellular location">
    <subcellularLocation>
        <location evidence="1">Mitochondrion</location>
    </subcellularLocation>
</comment>
<protein>
    <recommendedName>
        <fullName evidence="8">Large ribosomal subunit protein mL67</fullName>
    </recommendedName>
</protein>
<reference evidence="10" key="1">
    <citation type="journal article" date="2015" name="BMC Genomics">
        <title>Genomic and transcriptomic analysis of the endophytic fungus Pestalotiopsis fici reveals its lifestyle and high potential for synthesis of natural products.</title>
        <authorList>
            <person name="Wang X."/>
            <person name="Zhang X."/>
            <person name="Liu L."/>
            <person name="Xiang M."/>
            <person name="Wang W."/>
            <person name="Sun X."/>
            <person name="Che Y."/>
            <person name="Guo L."/>
            <person name="Liu G."/>
            <person name="Guo L."/>
            <person name="Wang C."/>
            <person name="Yin W.B."/>
            <person name="Stadler M."/>
            <person name="Zhang X."/>
            <person name="Liu X."/>
        </authorList>
    </citation>
    <scope>NUCLEOTIDE SEQUENCE [LARGE SCALE GENOMIC DNA]</scope>
    <source>
        <strain evidence="10">W106-1 / CGMCC3.15140</strain>
    </source>
</reference>
<dbReference type="OMA" id="GEDIWVF"/>
<evidence type="ECO:0000256" key="7">
    <source>
        <dbReference type="ARBA" id="ARBA00023274"/>
    </source>
</evidence>